<keyword evidence="1" id="KW-0732">Signal</keyword>
<reference evidence="3" key="1">
    <citation type="submission" date="2025-08" db="UniProtKB">
        <authorList>
            <consortium name="RefSeq"/>
        </authorList>
    </citation>
    <scope>IDENTIFICATION</scope>
    <source>
        <tissue evidence="3">Whole larval tissue</tissue>
    </source>
</reference>
<name>A0A9R0ELV1_SPOFR</name>
<feature type="signal peptide" evidence="1">
    <location>
        <begin position="1"/>
        <end position="18"/>
    </location>
</feature>
<protein>
    <submittedName>
        <fullName evidence="3">Uncharacterized protein LOC118271852 isoform X1</fullName>
    </submittedName>
</protein>
<evidence type="ECO:0000313" key="2">
    <source>
        <dbReference type="Proteomes" id="UP000829999"/>
    </source>
</evidence>
<feature type="chain" id="PRO_5040495918" evidence="1">
    <location>
        <begin position="19"/>
        <end position="281"/>
    </location>
</feature>
<evidence type="ECO:0000256" key="1">
    <source>
        <dbReference type="SAM" id="SignalP"/>
    </source>
</evidence>
<evidence type="ECO:0000313" key="3">
    <source>
        <dbReference type="RefSeq" id="XP_035443989.2"/>
    </source>
</evidence>
<dbReference type="RefSeq" id="XP_035443989.2">
    <property type="nucleotide sequence ID" value="XM_035588096.2"/>
</dbReference>
<dbReference type="OrthoDB" id="7477053at2759"/>
<dbReference type="GeneID" id="118271852"/>
<organism evidence="2 3">
    <name type="scientific">Spodoptera frugiperda</name>
    <name type="common">Fall armyworm</name>
    <dbReference type="NCBI Taxonomy" id="7108"/>
    <lineage>
        <taxon>Eukaryota</taxon>
        <taxon>Metazoa</taxon>
        <taxon>Ecdysozoa</taxon>
        <taxon>Arthropoda</taxon>
        <taxon>Hexapoda</taxon>
        <taxon>Insecta</taxon>
        <taxon>Pterygota</taxon>
        <taxon>Neoptera</taxon>
        <taxon>Endopterygota</taxon>
        <taxon>Lepidoptera</taxon>
        <taxon>Glossata</taxon>
        <taxon>Ditrysia</taxon>
        <taxon>Noctuoidea</taxon>
        <taxon>Noctuidae</taxon>
        <taxon>Amphipyrinae</taxon>
        <taxon>Spodoptera</taxon>
    </lineage>
</organism>
<accession>A0A9R0ELV1</accession>
<sequence length="281" mass="32824">MLGLILTAPLLLAAVASGEEYRKPLISLRDMDFVGEDRQLVTALGQCMAGLHAPLDLSDVEIKMAAERRQADPMQPPEVVEIKPDLLPLDLGHQRVNISLDYGELFSLEDSEPEHSNLSDARRVLWSEGIILTPARYPTYKYPDRYLICTKILEMMKQTVYGVQHQLVEVEPLIKQYENDVRYRIGYIFSRLDEWKQEMRSLFYSVERRKLKSTKDYIYYYERILSLNIDVTYTVEYVIHLHGEYMKKMEQILPKNERQKMIEAQRLKKQHQGRTSTPLPG</sequence>
<dbReference type="AlphaFoldDB" id="A0A9R0ELV1"/>
<dbReference type="Proteomes" id="UP000829999">
    <property type="component" value="Chromosome 5"/>
</dbReference>
<keyword evidence="2" id="KW-1185">Reference proteome</keyword>
<gene>
    <name evidence="3" type="primary">LOC118271852</name>
</gene>
<proteinExistence type="predicted"/>